<evidence type="ECO:0000259" key="4">
    <source>
        <dbReference type="SMART" id="SM00382"/>
    </source>
</evidence>
<reference evidence="5 6" key="1">
    <citation type="journal article" date="2016" name="Nat. Commun.">
        <title>Thousands of microbial genomes shed light on interconnected biogeochemical processes in an aquifer system.</title>
        <authorList>
            <person name="Anantharaman K."/>
            <person name="Brown C.T."/>
            <person name="Hug L.A."/>
            <person name="Sharon I."/>
            <person name="Castelle C.J."/>
            <person name="Probst A.J."/>
            <person name="Thomas B.C."/>
            <person name="Singh A."/>
            <person name="Wilkins M.J."/>
            <person name="Karaoz U."/>
            <person name="Brodie E.L."/>
            <person name="Williams K.H."/>
            <person name="Hubbard S.S."/>
            <person name="Banfield J.F."/>
        </authorList>
    </citation>
    <scope>NUCLEOTIDE SEQUENCE [LARGE SCALE GENOMIC DNA]</scope>
</reference>
<dbReference type="Gene3D" id="3.40.50.300">
    <property type="entry name" value="P-loop containing nucleotide triphosphate hydrolases"/>
    <property type="match status" value="1"/>
</dbReference>
<dbReference type="GO" id="GO:0005886">
    <property type="term" value="C:plasma membrane"/>
    <property type="evidence" value="ECO:0007669"/>
    <property type="project" value="TreeGrafter"/>
</dbReference>
<protein>
    <recommendedName>
        <fullName evidence="4">AAA+ ATPase domain-containing protein</fullName>
    </recommendedName>
</protein>
<dbReference type="SMART" id="SM00382">
    <property type="entry name" value="AAA"/>
    <property type="match status" value="1"/>
</dbReference>
<comment type="similarity">
    <text evidence="1">Belongs to the GSP E family.</text>
</comment>
<keyword evidence="3" id="KW-0067">ATP-binding</keyword>
<evidence type="ECO:0000256" key="2">
    <source>
        <dbReference type="ARBA" id="ARBA00022741"/>
    </source>
</evidence>
<dbReference type="FunFam" id="3.40.50.300:FF:000398">
    <property type="entry name" value="Type IV pilus assembly ATPase PilB"/>
    <property type="match status" value="1"/>
</dbReference>
<dbReference type="InterPro" id="IPR027417">
    <property type="entry name" value="P-loop_NTPase"/>
</dbReference>
<accession>A0A1F5NYW5</accession>
<dbReference type="AlphaFoldDB" id="A0A1F5NYW5"/>
<dbReference type="EMBL" id="MFEN01000063">
    <property type="protein sequence ID" value="OGE82837.1"/>
    <property type="molecule type" value="Genomic_DNA"/>
</dbReference>
<dbReference type="InterPro" id="IPR001482">
    <property type="entry name" value="T2SS/T4SS_dom"/>
</dbReference>
<dbReference type="PANTHER" id="PTHR30258:SF1">
    <property type="entry name" value="PROTEIN TRANSPORT PROTEIN HOFB HOMOLOG"/>
    <property type="match status" value="1"/>
</dbReference>
<name>A0A1F5NYW5_9BACT</name>
<evidence type="ECO:0000313" key="5">
    <source>
        <dbReference type="EMBL" id="OGE82837.1"/>
    </source>
</evidence>
<comment type="caution">
    <text evidence="5">The sequence shown here is derived from an EMBL/GenBank/DDBJ whole genome shotgun (WGS) entry which is preliminary data.</text>
</comment>
<evidence type="ECO:0000313" key="6">
    <source>
        <dbReference type="Proteomes" id="UP000176339"/>
    </source>
</evidence>
<dbReference type="PANTHER" id="PTHR30258">
    <property type="entry name" value="TYPE II SECRETION SYSTEM PROTEIN GSPE-RELATED"/>
    <property type="match status" value="1"/>
</dbReference>
<sequence length="411" mass="45708">MKRHSATAQAEKLQPLALNIKDELPIIQLVDSLVEHAHSVRASDIHFDPESDRVKVRFRIDGVLHDIRELSKKSHEEVIQRIKVLSRLRTDQHQTPQDGRFRSIVDVGPIDVRVSIMPTYYGENAVLRLLTDNEAEHSFASLGFSEEHQKMLTAAIHRPYGMILVTGPTGSGKTTTLYSIIKQLNSRDSSIMTIEDPIEYSIPGINQVQTNATTGLTFATGLRSFLRQDPNIIMVGEIRDSETAGLAVNTALTGHLLLSTLHTNDAATTLPRLLDMGVESFLIASTVNLVIGQRLVRKICTNCKAPHKLTDAERKSFEGMFPKEYLDKSLKFYQGSGCEKCADTGYKGRVGIQELISVDSRIRDAILRKVPAEEMRRVAIENGMITMFEDGLAKAAAGITSLPEILRMLHE</sequence>
<evidence type="ECO:0000256" key="1">
    <source>
        <dbReference type="ARBA" id="ARBA00006611"/>
    </source>
</evidence>
<keyword evidence="2" id="KW-0547">Nucleotide-binding</keyword>
<dbReference type="GO" id="GO:0016887">
    <property type="term" value="F:ATP hydrolysis activity"/>
    <property type="evidence" value="ECO:0007669"/>
    <property type="project" value="TreeGrafter"/>
</dbReference>
<dbReference type="Gene3D" id="3.30.450.90">
    <property type="match status" value="1"/>
</dbReference>
<gene>
    <name evidence="5" type="ORF">A2846_04320</name>
</gene>
<feature type="domain" description="AAA+ ATPase" evidence="4">
    <location>
        <begin position="159"/>
        <end position="280"/>
    </location>
</feature>
<dbReference type="Pfam" id="PF00437">
    <property type="entry name" value="T2SSE"/>
    <property type="match status" value="1"/>
</dbReference>
<dbReference type="Proteomes" id="UP000176339">
    <property type="component" value="Unassembled WGS sequence"/>
</dbReference>
<dbReference type="CDD" id="cd01129">
    <property type="entry name" value="PulE-GspE-like"/>
    <property type="match status" value="1"/>
</dbReference>
<dbReference type="SUPFAM" id="SSF52540">
    <property type="entry name" value="P-loop containing nucleoside triphosphate hydrolases"/>
    <property type="match status" value="1"/>
</dbReference>
<proteinExistence type="inferred from homology"/>
<dbReference type="InterPro" id="IPR003593">
    <property type="entry name" value="AAA+_ATPase"/>
</dbReference>
<evidence type="ECO:0000256" key="3">
    <source>
        <dbReference type="ARBA" id="ARBA00022840"/>
    </source>
</evidence>
<organism evidence="5 6">
    <name type="scientific">Candidatus Doudnabacteria bacterium RIFCSPHIGHO2_01_FULL_49_9</name>
    <dbReference type="NCBI Taxonomy" id="1817827"/>
    <lineage>
        <taxon>Bacteria</taxon>
        <taxon>Candidatus Doudnaibacteriota</taxon>
    </lineage>
</organism>
<dbReference type="GO" id="GO:0005524">
    <property type="term" value="F:ATP binding"/>
    <property type="evidence" value="ECO:0007669"/>
    <property type="project" value="UniProtKB-KW"/>
</dbReference>